<name>A0A4R3HZW5_PAULE</name>
<dbReference type="InterPro" id="IPR029063">
    <property type="entry name" value="SAM-dependent_MTases_sf"/>
</dbReference>
<accession>A0A4R3HZW5</accession>
<dbReference type="AlphaFoldDB" id="A0A4R3HZW5"/>
<dbReference type="EMBL" id="SLZQ01000003">
    <property type="protein sequence ID" value="TCS37911.1"/>
    <property type="molecule type" value="Genomic_DNA"/>
</dbReference>
<sequence length="279" mass="31666">MADGRDIDLRAAINAISDVVQNRPRPLREMDQIYMKTGDMVLQSELVAKWADNKRLAFIGDGDAISVCVAYLRHRGILGYGPSEIKVFDFDERICGAVTRFADKEQLSTLSAQLYNCLDAFPQLGDFDCFYTNPPWGASNDGASVNVFVQRGMEAVGNNGEGMVVIADDHELEWPQHVLAATQRFALQNGFYIQRMASRVHLYHLDDNPDLRSCNLMLKSLPGISAIDLSEPITDPERLSHFYGKDRHIHIKYVREKKRVDYGQAHDDEYYYDYFEGGK</sequence>
<dbReference type="Gene3D" id="3.40.50.150">
    <property type="entry name" value="Vaccinia Virus protein VP39"/>
    <property type="match status" value="1"/>
</dbReference>
<evidence type="ECO:0000313" key="3">
    <source>
        <dbReference type="Proteomes" id="UP000295382"/>
    </source>
</evidence>
<dbReference type="OrthoDB" id="7593728at2"/>
<protein>
    <submittedName>
        <fullName evidence="2">Uncharacterized protein DUF43</fullName>
    </submittedName>
</protein>
<dbReference type="InterPro" id="IPR002723">
    <property type="entry name" value="BpsA_C"/>
</dbReference>
<organism evidence="2 3">
    <name type="scientific">Paucimonas lemoignei</name>
    <name type="common">Pseudomonas lemoignei</name>
    <dbReference type="NCBI Taxonomy" id="29443"/>
    <lineage>
        <taxon>Bacteria</taxon>
        <taxon>Pseudomonadati</taxon>
        <taxon>Pseudomonadota</taxon>
        <taxon>Betaproteobacteria</taxon>
        <taxon>Burkholderiales</taxon>
        <taxon>Burkholderiaceae</taxon>
        <taxon>Paucimonas</taxon>
    </lineage>
</organism>
<dbReference type="RefSeq" id="WP_132257981.1">
    <property type="nucleotide sequence ID" value="NZ_SLZQ01000003.1"/>
</dbReference>
<evidence type="ECO:0000259" key="1">
    <source>
        <dbReference type="Pfam" id="PF01861"/>
    </source>
</evidence>
<gene>
    <name evidence="2" type="ORF">EDC30_103203</name>
</gene>
<reference evidence="2 3" key="1">
    <citation type="submission" date="2019-03" db="EMBL/GenBank/DDBJ databases">
        <title>Genomic Encyclopedia of Type Strains, Phase IV (KMG-IV): sequencing the most valuable type-strain genomes for metagenomic binning, comparative biology and taxonomic classification.</title>
        <authorList>
            <person name="Goeker M."/>
        </authorList>
    </citation>
    <scope>NUCLEOTIDE SEQUENCE [LARGE SCALE GENOMIC DNA]</scope>
    <source>
        <strain evidence="2 3">DSM 7445</strain>
    </source>
</reference>
<proteinExistence type="predicted"/>
<dbReference type="Proteomes" id="UP000295382">
    <property type="component" value="Unassembled WGS sequence"/>
</dbReference>
<comment type="caution">
    <text evidence="2">The sequence shown here is derived from an EMBL/GenBank/DDBJ whole genome shotgun (WGS) entry which is preliminary data.</text>
</comment>
<evidence type="ECO:0000313" key="2">
    <source>
        <dbReference type="EMBL" id="TCS37911.1"/>
    </source>
</evidence>
<feature type="domain" description="N(4)-bis(aminopropyl)spermidine synthase C-terminal" evidence="1">
    <location>
        <begin position="14"/>
        <end position="273"/>
    </location>
</feature>
<keyword evidence="3" id="KW-1185">Reference proteome</keyword>
<dbReference type="Pfam" id="PF01861">
    <property type="entry name" value="BpsA_C"/>
    <property type="match status" value="1"/>
</dbReference>